<evidence type="ECO:0000256" key="1">
    <source>
        <dbReference type="ARBA" id="ARBA00022729"/>
    </source>
</evidence>
<organism evidence="4 5">
    <name type="scientific">Anopheles farauti</name>
    <dbReference type="NCBI Taxonomy" id="69004"/>
    <lineage>
        <taxon>Eukaryota</taxon>
        <taxon>Metazoa</taxon>
        <taxon>Ecdysozoa</taxon>
        <taxon>Arthropoda</taxon>
        <taxon>Hexapoda</taxon>
        <taxon>Insecta</taxon>
        <taxon>Pterygota</taxon>
        <taxon>Neoptera</taxon>
        <taxon>Endopterygota</taxon>
        <taxon>Diptera</taxon>
        <taxon>Nematocera</taxon>
        <taxon>Culicoidea</taxon>
        <taxon>Culicidae</taxon>
        <taxon>Anophelinae</taxon>
        <taxon>Anopheles</taxon>
    </lineage>
</organism>
<feature type="chain" id="PRO_5008132817" description="GH18 domain-containing protein" evidence="2">
    <location>
        <begin position="29"/>
        <end position="432"/>
    </location>
</feature>
<protein>
    <recommendedName>
        <fullName evidence="3">GH18 domain-containing protein</fullName>
    </recommendedName>
</protein>
<reference evidence="4" key="2">
    <citation type="submission" date="2020-05" db="UniProtKB">
        <authorList>
            <consortium name="EnsemblMetazoa"/>
        </authorList>
    </citation>
    <scope>IDENTIFICATION</scope>
    <source>
        <strain evidence="4">FAR1</strain>
    </source>
</reference>
<dbReference type="AlphaFoldDB" id="A0A182QEY5"/>
<feature type="signal peptide" evidence="2">
    <location>
        <begin position="1"/>
        <end position="28"/>
    </location>
</feature>
<dbReference type="Pfam" id="PF00704">
    <property type="entry name" value="Glyco_hydro_18"/>
    <property type="match status" value="1"/>
</dbReference>
<accession>A0A182QEY5</accession>
<evidence type="ECO:0000313" key="4">
    <source>
        <dbReference type="EnsemblMetazoa" id="AFAF008799-PA"/>
    </source>
</evidence>
<dbReference type="GO" id="GO:0006032">
    <property type="term" value="P:chitin catabolic process"/>
    <property type="evidence" value="ECO:0007669"/>
    <property type="project" value="TreeGrafter"/>
</dbReference>
<evidence type="ECO:0000313" key="5">
    <source>
        <dbReference type="Proteomes" id="UP000075886"/>
    </source>
</evidence>
<reference evidence="5" key="1">
    <citation type="submission" date="2014-01" db="EMBL/GenBank/DDBJ databases">
        <title>The Genome Sequence of Anopheles farauti FAR1 (V2).</title>
        <authorList>
            <consortium name="The Broad Institute Genomics Platform"/>
            <person name="Neafsey D.E."/>
            <person name="Besansky N."/>
            <person name="Howell P."/>
            <person name="Walton C."/>
            <person name="Young S.K."/>
            <person name="Zeng Q."/>
            <person name="Gargeya S."/>
            <person name="Fitzgerald M."/>
            <person name="Haas B."/>
            <person name="Abouelleil A."/>
            <person name="Allen A.W."/>
            <person name="Alvarado L."/>
            <person name="Arachchi H.M."/>
            <person name="Berlin A.M."/>
            <person name="Chapman S.B."/>
            <person name="Gainer-Dewar J."/>
            <person name="Goldberg J."/>
            <person name="Griggs A."/>
            <person name="Gujja S."/>
            <person name="Hansen M."/>
            <person name="Howarth C."/>
            <person name="Imamovic A."/>
            <person name="Ireland A."/>
            <person name="Larimer J."/>
            <person name="McCowan C."/>
            <person name="Murphy C."/>
            <person name="Pearson M."/>
            <person name="Poon T.W."/>
            <person name="Priest M."/>
            <person name="Roberts A."/>
            <person name="Saif S."/>
            <person name="Shea T."/>
            <person name="Sisk P."/>
            <person name="Sykes S."/>
            <person name="Wortman J."/>
            <person name="Nusbaum C."/>
            <person name="Birren B."/>
        </authorList>
    </citation>
    <scope>NUCLEOTIDE SEQUENCE [LARGE SCALE GENOMIC DNA]</scope>
    <source>
        <strain evidence="5">FAR1</strain>
    </source>
</reference>
<keyword evidence="1 2" id="KW-0732">Signal</keyword>
<dbReference type="EnsemblMetazoa" id="AFAF008799-RA">
    <property type="protein sequence ID" value="AFAF008799-PA"/>
    <property type="gene ID" value="AFAF008799"/>
</dbReference>
<dbReference type="InterPro" id="IPR017853">
    <property type="entry name" value="GH"/>
</dbReference>
<dbReference type="VEuPathDB" id="VectorBase:AFAF008799"/>
<dbReference type="Proteomes" id="UP000075886">
    <property type="component" value="Unassembled WGS sequence"/>
</dbReference>
<dbReference type="EMBL" id="AXCN02001371">
    <property type="status" value="NOT_ANNOTATED_CDS"/>
    <property type="molecule type" value="Genomic_DNA"/>
</dbReference>
<dbReference type="SMART" id="SM00636">
    <property type="entry name" value="Glyco_18"/>
    <property type="match status" value="1"/>
</dbReference>
<feature type="domain" description="GH18" evidence="3">
    <location>
        <begin position="26"/>
        <end position="367"/>
    </location>
</feature>
<dbReference type="InterPro" id="IPR011583">
    <property type="entry name" value="Chitinase_II/V-like_cat"/>
</dbReference>
<evidence type="ECO:0000256" key="2">
    <source>
        <dbReference type="SAM" id="SignalP"/>
    </source>
</evidence>
<dbReference type="GO" id="GO:0005576">
    <property type="term" value="C:extracellular region"/>
    <property type="evidence" value="ECO:0007669"/>
    <property type="project" value="TreeGrafter"/>
</dbReference>
<dbReference type="PROSITE" id="PS51910">
    <property type="entry name" value="GH18_2"/>
    <property type="match status" value="1"/>
</dbReference>
<name>A0A182QEY5_9DIPT</name>
<sequence length="432" mass="45186">MMWSSGRAAPPALIVTLMLSFGALIVRSDVAKTESRVCLAGVANYTLNTAIGLCSQAVLQTLRVGASGTVGYVTTATTPQTTVLNLLPTFCDRRVAYPYLQPYLAVVGAGTDTTVANMLASATIRANFINALVAFVKSYPNCVGIFIDFSGLTVSQAAGYSNFMAQLFTAAGAASLSLATSLPWDSLRFSDIYYNPTLPNLPFNVLRTYDDMYDTLTSTVHPNSPLFAMNAPFNDMSKTIYQNLFRWVIKGFSPGNIILGIPMYARSYTVSMAAQFGSSGTMRTTLATYCQALLFSTRNGVQVTTAGESISSSNTLAYVFNTFAGVDAKLNFAKSNNLGGVALFSLSTSGGQNAELLRYVTSVLAPTPPTGYSYPVATTPTCGVTITFPTTVPLTTTAQPTTTVAGGTTTAAVTTTLAGATTAAGGATTAAG</sequence>
<dbReference type="PANTHER" id="PTHR11177">
    <property type="entry name" value="CHITINASE"/>
    <property type="match status" value="1"/>
</dbReference>
<dbReference type="InterPro" id="IPR050314">
    <property type="entry name" value="Glycosyl_Hydrlase_18"/>
</dbReference>
<dbReference type="GO" id="GO:0008061">
    <property type="term" value="F:chitin binding"/>
    <property type="evidence" value="ECO:0007669"/>
    <property type="project" value="InterPro"/>
</dbReference>
<dbReference type="GO" id="GO:0005975">
    <property type="term" value="P:carbohydrate metabolic process"/>
    <property type="evidence" value="ECO:0007669"/>
    <property type="project" value="InterPro"/>
</dbReference>
<dbReference type="STRING" id="69004.A0A182QEY5"/>
<dbReference type="PANTHER" id="PTHR11177:SF317">
    <property type="entry name" value="CHITINASE 12-RELATED"/>
    <property type="match status" value="1"/>
</dbReference>
<dbReference type="InterPro" id="IPR001223">
    <property type="entry name" value="Glyco_hydro18_cat"/>
</dbReference>
<keyword evidence="5" id="KW-1185">Reference proteome</keyword>
<dbReference type="SUPFAM" id="SSF51445">
    <property type="entry name" value="(Trans)glycosidases"/>
    <property type="match status" value="1"/>
</dbReference>
<dbReference type="GO" id="GO:0004568">
    <property type="term" value="F:chitinase activity"/>
    <property type="evidence" value="ECO:0007669"/>
    <property type="project" value="TreeGrafter"/>
</dbReference>
<dbReference type="Gene3D" id="3.20.20.80">
    <property type="entry name" value="Glycosidases"/>
    <property type="match status" value="1"/>
</dbReference>
<proteinExistence type="predicted"/>
<evidence type="ECO:0000259" key="3">
    <source>
        <dbReference type="PROSITE" id="PS51910"/>
    </source>
</evidence>